<dbReference type="AlphaFoldDB" id="A0AAN7TL40"/>
<dbReference type="EMBL" id="JAVRRL010000043">
    <property type="protein sequence ID" value="KAK5111054.1"/>
    <property type="molecule type" value="Genomic_DNA"/>
</dbReference>
<organism evidence="8 9">
    <name type="scientific">Meristemomyces frigidus</name>
    <dbReference type="NCBI Taxonomy" id="1508187"/>
    <lineage>
        <taxon>Eukaryota</taxon>
        <taxon>Fungi</taxon>
        <taxon>Dikarya</taxon>
        <taxon>Ascomycota</taxon>
        <taxon>Pezizomycotina</taxon>
        <taxon>Dothideomycetes</taxon>
        <taxon>Dothideomycetidae</taxon>
        <taxon>Mycosphaerellales</taxon>
        <taxon>Teratosphaeriaceae</taxon>
        <taxon>Meristemomyces</taxon>
    </lineage>
</organism>
<keyword evidence="3" id="KW-0762">Sugar transport</keyword>
<comment type="caution">
    <text evidence="8">The sequence shown here is derived from an EMBL/GenBank/DDBJ whole genome shotgun (WGS) entry which is preliminary data.</text>
</comment>
<reference evidence="8" key="1">
    <citation type="submission" date="2023-08" db="EMBL/GenBank/DDBJ databases">
        <title>Black Yeasts Isolated from many extreme environments.</title>
        <authorList>
            <person name="Coleine C."/>
            <person name="Stajich J.E."/>
            <person name="Selbmann L."/>
        </authorList>
    </citation>
    <scope>NUCLEOTIDE SEQUENCE</scope>
    <source>
        <strain evidence="8">CCFEE 5401</strain>
    </source>
</reference>
<dbReference type="GO" id="GO:0005789">
    <property type="term" value="C:endoplasmic reticulum membrane"/>
    <property type="evidence" value="ECO:0007669"/>
    <property type="project" value="TreeGrafter"/>
</dbReference>
<evidence type="ECO:0000313" key="8">
    <source>
        <dbReference type="EMBL" id="KAK5111054.1"/>
    </source>
</evidence>
<gene>
    <name evidence="8" type="ORF">LTR62_005429</name>
</gene>
<keyword evidence="6 7" id="KW-0472">Membrane</keyword>
<evidence type="ECO:0000256" key="6">
    <source>
        <dbReference type="ARBA" id="ARBA00023136"/>
    </source>
</evidence>
<dbReference type="PANTHER" id="PTHR10778:SF4">
    <property type="entry name" value="NUCLEOTIDE SUGAR TRANSPORTER SLC35B4"/>
    <property type="match status" value="1"/>
</dbReference>
<dbReference type="GO" id="GO:0005464">
    <property type="term" value="F:UDP-xylose transmembrane transporter activity"/>
    <property type="evidence" value="ECO:0007669"/>
    <property type="project" value="TreeGrafter"/>
</dbReference>
<accession>A0AAN7TL40</accession>
<comment type="subcellular location">
    <subcellularLocation>
        <location evidence="1">Endomembrane system</location>
        <topology evidence="1">Multi-pass membrane protein</topology>
    </subcellularLocation>
</comment>
<keyword evidence="2" id="KW-0813">Transport</keyword>
<evidence type="ECO:0008006" key="10">
    <source>
        <dbReference type="Google" id="ProtNLM"/>
    </source>
</evidence>
<feature type="transmembrane region" description="Helical" evidence="7">
    <location>
        <begin position="34"/>
        <end position="52"/>
    </location>
</feature>
<evidence type="ECO:0000256" key="7">
    <source>
        <dbReference type="SAM" id="Phobius"/>
    </source>
</evidence>
<dbReference type="Proteomes" id="UP001310890">
    <property type="component" value="Unassembled WGS sequence"/>
</dbReference>
<feature type="transmembrane region" description="Helical" evidence="7">
    <location>
        <begin position="82"/>
        <end position="112"/>
    </location>
</feature>
<evidence type="ECO:0000256" key="1">
    <source>
        <dbReference type="ARBA" id="ARBA00004127"/>
    </source>
</evidence>
<keyword evidence="4 7" id="KW-0812">Transmembrane</keyword>
<feature type="transmembrane region" description="Helical" evidence="7">
    <location>
        <begin position="211"/>
        <end position="228"/>
    </location>
</feature>
<dbReference type="GO" id="GO:0000139">
    <property type="term" value="C:Golgi membrane"/>
    <property type="evidence" value="ECO:0007669"/>
    <property type="project" value="TreeGrafter"/>
</dbReference>
<dbReference type="GO" id="GO:0005462">
    <property type="term" value="F:UDP-N-acetylglucosamine transmembrane transporter activity"/>
    <property type="evidence" value="ECO:0007669"/>
    <property type="project" value="TreeGrafter"/>
</dbReference>
<dbReference type="InterPro" id="IPR013657">
    <property type="entry name" value="SCL35B1-4/HUT1"/>
</dbReference>
<evidence type="ECO:0000256" key="3">
    <source>
        <dbReference type="ARBA" id="ARBA00022597"/>
    </source>
</evidence>
<evidence type="ECO:0000256" key="4">
    <source>
        <dbReference type="ARBA" id="ARBA00022692"/>
    </source>
</evidence>
<dbReference type="PANTHER" id="PTHR10778">
    <property type="entry name" value="SOLUTE CARRIER FAMILY 35 MEMBER B"/>
    <property type="match status" value="1"/>
</dbReference>
<evidence type="ECO:0000313" key="9">
    <source>
        <dbReference type="Proteomes" id="UP001310890"/>
    </source>
</evidence>
<feature type="transmembrane region" description="Helical" evidence="7">
    <location>
        <begin position="173"/>
        <end position="191"/>
    </location>
</feature>
<sequence>MALDLAALTTTALIFGGCCSNVFALEAIIKKEPSTGLLITFTQFLATTLLALPTQFRRPSGNWDEGYSTDIIRKPRVPVRRWSFIATAFFAINMLNNWAFAFRISVPVHIILRSFGSVTTMGMGWARGKRYSVLQVGSVGLLTVGVVVSAWADSEGKGKSMTLESSSAQSTSEFSTGLAILLLAQLLSAWMGAYVEDTYTEYHAEWTENLFYTHFLSMPLFLPLAGPLRRQYARLSASPPLDHRNAFESASGPWWAQALPVPMVLQRAAVNTISTTPSGLVFLLVNSLTQLACISGVNLLSAKSSAVTVTIVLNIRKLVSFIFSTLFFGHQLSGKMVLGSAMVFGSGALYGWETSWRLPRERRQQEEEKKEKKAQ</sequence>
<dbReference type="Pfam" id="PF08449">
    <property type="entry name" value="UAA"/>
    <property type="match status" value="1"/>
</dbReference>
<feature type="transmembrane region" description="Helical" evidence="7">
    <location>
        <begin position="132"/>
        <end position="152"/>
    </location>
</feature>
<proteinExistence type="predicted"/>
<evidence type="ECO:0000256" key="5">
    <source>
        <dbReference type="ARBA" id="ARBA00022989"/>
    </source>
</evidence>
<protein>
    <recommendedName>
        <fullName evidence="10">UAA transporter</fullName>
    </recommendedName>
</protein>
<name>A0AAN7TL40_9PEZI</name>
<keyword evidence="5 7" id="KW-1133">Transmembrane helix</keyword>
<evidence type="ECO:0000256" key="2">
    <source>
        <dbReference type="ARBA" id="ARBA00022448"/>
    </source>
</evidence>